<feature type="compositionally biased region" description="Basic and acidic residues" evidence="1">
    <location>
        <begin position="634"/>
        <end position="644"/>
    </location>
</feature>
<dbReference type="RefSeq" id="XP_041553548.1">
    <property type="nucleotide sequence ID" value="XM_041700577.1"/>
</dbReference>
<proteinExistence type="predicted"/>
<evidence type="ECO:0000256" key="1">
    <source>
        <dbReference type="SAM" id="MobiDB-lite"/>
    </source>
</evidence>
<dbReference type="GeneID" id="64971359"/>
<dbReference type="EMBL" id="AP024444">
    <property type="protein sequence ID" value="BCS21354.1"/>
    <property type="molecule type" value="Genomic_DNA"/>
</dbReference>
<feature type="region of interest" description="Disordered" evidence="1">
    <location>
        <begin position="613"/>
        <end position="657"/>
    </location>
</feature>
<accession>A0A7R8AJ36</accession>
<dbReference type="Pfam" id="PF26082">
    <property type="entry name" value="zf-C2H2_AcuF"/>
    <property type="match status" value="1"/>
</dbReference>
<reference evidence="3" key="2">
    <citation type="submission" date="2021-02" db="EMBL/GenBank/DDBJ databases">
        <title>Aspergillus puulaauensis MK2 genome sequence.</title>
        <authorList>
            <person name="Futagami T."/>
            <person name="Mori K."/>
            <person name="Kadooka C."/>
            <person name="Tanaka T."/>
        </authorList>
    </citation>
    <scope>NUCLEOTIDE SEQUENCE</scope>
    <source>
        <strain evidence="3">MK2</strain>
    </source>
</reference>
<dbReference type="PANTHER" id="PTHR35391:SF3">
    <property type="entry name" value="FINGER DOMAIN PROTEIN, PUTATIVE (AFU_ORTHOLOGUE AFUA_8G04300)-RELATED"/>
    <property type="match status" value="1"/>
</dbReference>
<dbReference type="PROSITE" id="PS00028">
    <property type="entry name" value="ZINC_FINGER_C2H2_1"/>
    <property type="match status" value="1"/>
</dbReference>
<reference evidence="3" key="1">
    <citation type="submission" date="2021-01" db="EMBL/GenBank/DDBJ databases">
        <authorList>
            <consortium name="Aspergillus puulaauensis MK2 genome sequencing consortium"/>
            <person name="Kazuki M."/>
            <person name="Futagami T."/>
        </authorList>
    </citation>
    <scope>NUCLEOTIDE SEQUENCE</scope>
    <source>
        <strain evidence="3">MK2</strain>
    </source>
</reference>
<feature type="region of interest" description="Disordered" evidence="1">
    <location>
        <begin position="312"/>
        <end position="430"/>
    </location>
</feature>
<keyword evidence="4" id="KW-1185">Reference proteome</keyword>
<protein>
    <recommendedName>
        <fullName evidence="2">C2H2-type domain-containing protein</fullName>
    </recommendedName>
</protein>
<evidence type="ECO:0000313" key="4">
    <source>
        <dbReference type="Proteomes" id="UP000654913"/>
    </source>
</evidence>
<dbReference type="KEGG" id="apuu:APUU_21786S"/>
<feature type="compositionally biased region" description="Polar residues" evidence="1">
    <location>
        <begin position="54"/>
        <end position="83"/>
    </location>
</feature>
<feature type="compositionally biased region" description="Polar residues" evidence="1">
    <location>
        <begin position="214"/>
        <end position="236"/>
    </location>
</feature>
<sequence>MSAVSPRLVQRESPDRNLEPALSNLYLSTAADPESDFQTSGIRLTPIEDRGSAWNGSSSPLDHPTNNTSTPGNNEGYGTSYSDFLSPPGDWMSDHTSPVDFVNAWSPPNVALAQDVQTPALNQFNDDPSSPQATMNPSQLLTPNLTNNPSPSSDTTGGGAHRLSRPHPPPVPRLITSPLSDTLGPHQAPESARAISPIVKVESYSRGDSPVRDSFSTNRRPSQSSVHLSPGGISNASEEDVTMETEHPSVPRSSDGSWVPDMRTGHSGLPPDARKDGYILSPNEMDFQRKLTERNADIYHWSEAVTDARSEAGDDYLQSKRGRTGYPPPRRRAKSTGDPSLQEGYVSSNFQHNRLDVPGPGLVLREPSDYTDDATESSAPVSVNEEMWTHDTSEVAPPEPRNPETGEPESYQYLGSPPWRDVERDSTPQETYVQPVSSTQAIIEYEKRTRENDTISRVATWGTRHRDDQSVRSVQWMNRDGRERKHEKKPSLLSFNKYLSHGKTNILKRPRTRSELSTIQTVPEGEDQVVESRPTPQRKDSSGRKLSLGLSPRSPNYSIGAVVRATTPMAAIGGQDTLSAVSPSTPANFWNHRRPRFRSISEIPRAPGLYELFTSHGGPPVPNIKSAGQPADDEPIKQVEPDHDTPEEEDDDDNDEKGLVMDFPIPPHLPVPTLEGFRTQIRELNPRLEFGLIDRFAHEQVRRYKRLIEVKQTHSQAANHYKCKSGEYCLGMGGRAVLLPPRASAQDADSHTQFLIPNRGEAEESPGTLGETTIATAQFPPGVPYPPQQVKLLPAEFECMVCFHVKKFQKPSDWTKHIYEDVQPFTCTFPDCTDPKSFKRKADWVRHENERHRHLEWWECSFTDCRHKCYRKDNFVQHLVREHKLPEPKVKRPKNKRSPKRSPNDPITPEMQEEIDREREIRKLWDLVESCRYDTTKSPKSEPCRFCGNVCTNWKKLTVHLAKHMEQMAIPILSLVDERDFPYNNGAASTGNTSTPIPPKTSPFDMNEISPHIDFTPSQYPQPYFTTDPLPVGGAVPNQMNNFDVVSPYATHNGGMPGAPEPAGEQEQVMTMPQHQIPASYPPPFNGVPRLGVSSEGLGVVSGFNDFSMSPTEMHHDPHSAMYVSNGATSHYTTYHGPMAADMQYNPGGYQGQGQ</sequence>
<dbReference type="Proteomes" id="UP000654913">
    <property type="component" value="Chromosome 2"/>
</dbReference>
<feature type="compositionally biased region" description="Acidic residues" evidence="1">
    <location>
        <begin position="645"/>
        <end position="655"/>
    </location>
</feature>
<feature type="region of interest" description="Disordered" evidence="1">
    <location>
        <begin position="523"/>
        <end position="557"/>
    </location>
</feature>
<dbReference type="AlphaFoldDB" id="A0A7R8AJ36"/>
<feature type="compositionally biased region" description="Polar residues" evidence="1">
    <location>
        <begin position="115"/>
        <end position="155"/>
    </location>
</feature>
<name>A0A7R8AJ36_9EURO</name>
<organism evidence="3 4">
    <name type="scientific">Aspergillus puulaauensis</name>
    <dbReference type="NCBI Taxonomy" id="1220207"/>
    <lineage>
        <taxon>Eukaryota</taxon>
        <taxon>Fungi</taxon>
        <taxon>Dikarya</taxon>
        <taxon>Ascomycota</taxon>
        <taxon>Pezizomycotina</taxon>
        <taxon>Eurotiomycetes</taxon>
        <taxon>Eurotiomycetidae</taxon>
        <taxon>Eurotiales</taxon>
        <taxon>Aspergillaceae</taxon>
        <taxon>Aspergillus</taxon>
    </lineage>
</organism>
<gene>
    <name evidence="3" type="ORF">APUU_21786S</name>
</gene>
<feature type="region of interest" description="Disordered" evidence="1">
    <location>
        <begin position="29"/>
        <end position="279"/>
    </location>
</feature>
<evidence type="ECO:0000259" key="2">
    <source>
        <dbReference type="PROSITE" id="PS00028"/>
    </source>
</evidence>
<dbReference type="OrthoDB" id="5315052at2759"/>
<feature type="compositionally biased region" description="Basic residues" evidence="1">
    <location>
        <begin position="891"/>
        <end position="900"/>
    </location>
</feature>
<dbReference type="PANTHER" id="PTHR35391">
    <property type="entry name" value="C2H2-TYPE DOMAIN-CONTAINING PROTEIN-RELATED"/>
    <property type="match status" value="1"/>
</dbReference>
<feature type="domain" description="C2H2-type" evidence="2">
    <location>
        <begin position="860"/>
        <end position="883"/>
    </location>
</feature>
<dbReference type="InterPro" id="IPR058925">
    <property type="entry name" value="zf-C2H2_AcuF"/>
</dbReference>
<evidence type="ECO:0000313" key="3">
    <source>
        <dbReference type="EMBL" id="BCS21354.1"/>
    </source>
</evidence>
<feature type="region of interest" description="Disordered" evidence="1">
    <location>
        <begin position="886"/>
        <end position="915"/>
    </location>
</feature>
<dbReference type="InterPro" id="IPR013087">
    <property type="entry name" value="Znf_C2H2_type"/>
</dbReference>
<dbReference type="SMART" id="SM00355">
    <property type="entry name" value="ZnF_C2H2"/>
    <property type="match status" value="3"/>
</dbReference>